<feature type="transmembrane region" description="Helical" evidence="1">
    <location>
        <begin position="206"/>
        <end position="225"/>
    </location>
</feature>
<dbReference type="RefSeq" id="WP_208715683.1">
    <property type="nucleotide sequence ID" value="NZ_CP024768.1"/>
</dbReference>
<accession>A0A6B9G9W2</accession>
<evidence type="ECO:0000256" key="1">
    <source>
        <dbReference type="SAM" id="Phobius"/>
    </source>
</evidence>
<keyword evidence="1" id="KW-1133">Transmembrane helix</keyword>
<proteinExistence type="predicted"/>
<feature type="transmembrane region" description="Helical" evidence="1">
    <location>
        <begin position="257"/>
        <end position="274"/>
    </location>
</feature>
<feature type="transmembrane region" description="Helical" evidence="1">
    <location>
        <begin position="88"/>
        <end position="107"/>
    </location>
</feature>
<feature type="transmembrane region" description="Helical" evidence="1">
    <location>
        <begin position="119"/>
        <end position="148"/>
    </location>
</feature>
<feature type="transmembrane region" description="Helical" evidence="1">
    <location>
        <begin position="281"/>
        <end position="297"/>
    </location>
</feature>
<name>A0A6B9G9W2_PANCY</name>
<evidence type="ECO:0000313" key="3">
    <source>
        <dbReference type="Proteomes" id="UP000502005"/>
    </source>
</evidence>
<keyword evidence="1" id="KW-0812">Transmembrane</keyword>
<dbReference type="EMBL" id="CP024768">
    <property type="protein sequence ID" value="QGY29749.1"/>
    <property type="molecule type" value="Genomic_DNA"/>
</dbReference>
<sequence>MFGFSRANLIKTDNTRAELFNLAQLFVFLFAIVFTATCQQPLSVGSAGGAEQWVNVLPDFFTGQQDFLFSYGPLYWLNGRIVAQYSLLSYWLSAIFISLYAAAGWAIMLRLAIRHRAVILLAIVYVAVIRVFDSAAIYFTLPLFIIIYCCSIGQERWLENKRVLFFLGVFVAFLFFVRFFYGMVALLTFGSYFFSTGVIKRQFSAVVLFTITAIVLYFLLGFLIFHHVSSVIDYAVINSQLNFGNSVDMTYDVRLKNATYIIIFFVFVCFNIFLAKNQPTLLLTINGLILIFLKIGFSRADHYISYFIFPVSLMSLIFVVSSKRRWFAMAFFILALMLTMGHMSIFPSVRKLADLMMHEDFSQNYTERAAAKYPQYVLPADVVVQIGNQTIDVYPNSNEYLLANKLNYHHRPSFQNYMTLTPVLDNLNAAFFAGDDAPDYVLWTASIACFDIHCPAYDDFDYKYVLNEDPLTSTAILSHYQVIRTFPGERGTPVMLLKKKPQSVPVTPQVLGKVSLHFGEWIPVPKLTSGALKLKPELKFTLLAKVQNMLYRGGILYVNYKLASGEIKHYRLNIINAQSGVWVSPLLDSFPQQGERVIEVMLETSNRHYFKDGFEASWESYPFDNIKAEQSSLQTFTAEPPLGLTEISTACDASIDAVESIHFMLDGESKTRLTSAGWTAFSIEHNQPAERAWLTLTNDQGQRFYTPMTPTPRGDVANYFRKPGLVNSGYKVVADVTGMKGNYKVGVSIAGDGKLLQCNNFAKPITLQ</sequence>
<feature type="transmembrane region" description="Helical" evidence="1">
    <location>
        <begin position="20"/>
        <end position="37"/>
    </location>
</feature>
<feature type="transmembrane region" description="Helical" evidence="1">
    <location>
        <begin position="303"/>
        <end position="320"/>
    </location>
</feature>
<feature type="transmembrane region" description="Helical" evidence="1">
    <location>
        <begin position="163"/>
        <end position="194"/>
    </location>
</feature>
<feature type="transmembrane region" description="Helical" evidence="1">
    <location>
        <begin position="327"/>
        <end position="346"/>
    </location>
</feature>
<dbReference type="Proteomes" id="UP000502005">
    <property type="component" value="Chromosome"/>
</dbReference>
<protein>
    <submittedName>
        <fullName evidence="2">Uncharacterized protein</fullName>
    </submittedName>
</protein>
<gene>
    <name evidence="2" type="ORF">CUN67_12730</name>
</gene>
<evidence type="ECO:0000313" key="2">
    <source>
        <dbReference type="EMBL" id="QGY29749.1"/>
    </source>
</evidence>
<dbReference type="AlphaFoldDB" id="A0A6B9G9W2"/>
<keyword evidence="1" id="KW-0472">Membrane</keyword>
<organism evidence="2 3">
    <name type="scientific">Pantoea cypripedii</name>
    <name type="common">Pectobacterium cypripedii</name>
    <name type="synonym">Erwinia cypripedii</name>
    <dbReference type="NCBI Taxonomy" id="55209"/>
    <lineage>
        <taxon>Bacteria</taxon>
        <taxon>Pseudomonadati</taxon>
        <taxon>Pseudomonadota</taxon>
        <taxon>Gammaproteobacteria</taxon>
        <taxon>Enterobacterales</taxon>
        <taxon>Erwiniaceae</taxon>
        <taxon>Pantoea</taxon>
    </lineage>
</organism>
<reference evidence="2 3" key="1">
    <citation type="submission" date="2017-11" db="EMBL/GenBank/DDBJ databases">
        <title>Genome sequence of Pantoea cypripedii NE1.</title>
        <authorList>
            <person name="Nascimento F.X."/>
        </authorList>
    </citation>
    <scope>NUCLEOTIDE SEQUENCE [LARGE SCALE GENOMIC DNA]</scope>
    <source>
        <strain evidence="2 3">NE1</strain>
    </source>
</reference>